<feature type="region of interest" description="Disordered" evidence="1">
    <location>
        <begin position="68"/>
        <end position="102"/>
    </location>
</feature>
<accession>A0A845Q7U2</accession>
<dbReference type="RefSeq" id="WP_160586413.1">
    <property type="nucleotide sequence ID" value="NZ_BMHN01000001.1"/>
</dbReference>
<evidence type="ECO:0000313" key="3">
    <source>
        <dbReference type="EMBL" id="NBG94290.1"/>
    </source>
</evidence>
<dbReference type="Pfam" id="PF04748">
    <property type="entry name" value="Polysacc_deac_2"/>
    <property type="match status" value="1"/>
</dbReference>
<dbReference type="GeneID" id="300656346"/>
<dbReference type="InterPro" id="IPR011330">
    <property type="entry name" value="Glyco_hydro/deAcase_b/a-brl"/>
</dbReference>
<reference evidence="3 4" key="1">
    <citation type="journal article" date="2016" name="Int. J. Syst. Evol. Microbiol.">
        <title>Pyruvatibacter mobilis gen. nov., sp. nov., a marine bacterium from the culture broth of Picochlorum sp. 122.</title>
        <authorList>
            <person name="Wang G."/>
            <person name="Tang M."/>
            <person name="Wu H."/>
            <person name="Dai S."/>
            <person name="Li T."/>
            <person name="Chen C."/>
            <person name="He H."/>
            <person name="Fan J."/>
            <person name="Xiang W."/>
            <person name="Li X."/>
        </authorList>
    </citation>
    <scope>NUCLEOTIDE SEQUENCE [LARGE SCALE GENOMIC DNA]</scope>
    <source>
        <strain evidence="3 4">GYP-11</strain>
    </source>
</reference>
<dbReference type="AlphaFoldDB" id="A0A845Q7U2"/>
<evidence type="ECO:0000256" key="2">
    <source>
        <dbReference type="SAM" id="Phobius"/>
    </source>
</evidence>
<evidence type="ECO:0000313" key="4">
    <source>
        <dbReference type="Proteomes" id="UP000470384"/>
    </source>
</evidence>
<protein>
    <submittedName>
        <fullName evidence="3">Divergent polysaccharide deacetylase family protein</fullName>
    </submittedName>
</protein>
<organism evidence="3 4">
    <name type="scientific">Pyruvatibacter mobilis</name>
    <dbReference type="NCBI Taxonomy" id="1712261"/>
    <lineage>
        <taxon>Bacteria</taxon>
        <taxon>Pseudomonadati</taxon>
        <taxon>Pseudomonadota</taxon>
        <taxon>Alphaproteobacteria</taxon>
        <taxon>Hyphomicrobiales</taxon>
        <taxon>Parvibaculaceae</taxon>
        <taxon>Pyruvatibacter</taxon>
    </lineage>
</organism>
<dbReference type="OrthoDB" id="9784811at2"/>
<feature type="transmembrane region" description="Helical" evidence="2">
    <location>
        <begin position="28"/>
        <end position="48"/>
    </location>
</feature>
<dbReference type="Proteomes" id="UP000470384">
    <property type="component" value="Unassembled WGS sequence"/>
</dbReference>
<proteinExistence type="predicted"/>
<dbReference type="Gene3D" id="3.20.20.370">
    <property type="entry name" value="Glycoside hydrolase/deacetylase"/>
    <property type="match status" value="1"/>
</dbReference>
<dbReference type="PANTHER" id="PTHR30105">
    <property type="entry name" value="UNCHARACTERIZED YIBQ-RELATED"/>
    <property type="match status" value="1"/>
</dbReference>
<sequence length="409" mass="42852">MTALSPDTDPAETASDETDAPRSRLNPLAIAVFTLAVIIGGLLVWLSFTGGPQPGQFVVPLNTEGGGGRTILSGDTVTAPPPPQVLDGTDTPPTDTAPPPDEPVVVAAQDAAEPGDTADASAEPGGLQEIGSLEPLPLGAPLREAPIAGLFEETDNGLLPIISGDGARAVASYARPFTKPATGVEARPRVAILITGFGLNRTFAERALEQLPADISLGFTPYSGDLQNQINAARVDGHEVVLELPMEPFNYPDNDPGPYTLLTSLPEDANRKRLEWLLARGTGYFATVNRQGGRFLSETDALSPILTALKLRGLGFIDTGSTVRSATVESVPEAGFDWARGSQVIDATKSPRQIDQALKELEDSARQSGMALGIGTALPVTVERVAMWAEKLDAKGIDLVPVSAVLADR</sequence>
<keyword evidence="2" id="KW-1133">Transmembrane helix</keyword>
<keyword evidence="4" id="KW-1185">Reference proteome</keyword>
<name>A0A845Q7U2_9HYPH</name>
<dbReference type="EMBL" id="WXYQ01000001">
    <property type="protein sequence ID" value="NBG94290.1"/>
    <property type="molecule type" value="Genomic_DNA"/>
</dbReference>
<keyword evidence="2" id="KW-0812">Transmembrane</keyword>
<feature type="region of interest" description="Disordered" evidence="1">
    <location>
        <begin position="1"/>
        <end position="21"/>
    </location>
</feature>
<evidence type="ECO:0000256" key="1">
    <source>
        <dbReference type="SAM" id="MobiDB-lite"/>
    </source>
</evidence>
<keyword evidence="2" id="KW-0472">Membrane</keyword>
<comment type="caution">
    <text evidence="3">The sequence shown here is derived from an EMBL/GenBank/DDBJ whole genome shotgun (WGS) entry which is preliminary data.</text>
</comment>
<dbReference type="CDD" id="cd10936">
    <property type="entry name" value="CE4_DAC2"/>
    <property type="match status" value="1"/>
</dbReference>
<dbReference type="SUPFAM" id="SSF88713">
    <property type="entry name" value="Glycoside hydrolase/deacetylase"/>
    <property type="match status" value="1"/>
</dbReference>
<dbReference type="InterPro" id="IPR006837">
    <property type="entry name" value="Divergent_DAC"/>
</dbReference>
<dbReference type="PANTHER" id="PTHR30105:SF2">
    <property type="entry name" value="DIVERGENT POLYSACCHARIDE DEACETYLASE SUPERFAMILY"/>
    <property type="match status" value="1"/>
</dbReference>
<gene>
    <name evidence="3" type="ORF">GTQ45_00925</name>
</gene>
<dbReference type="GO" id="GO:0005975">
    <property type="term" value="P:carbohydrate metabolic process"/>
    <property type="evidence" value="ECO:0007669"/>
    <property type="project" value="InterPro"/>
</dbReference>